<reference evidence="2" key="1">
    <citation type="journal article" date="2019" name="Int. J. Syst. Evol. Microbiol.">
        <title>The Global Catalogue of Microorganisms (GCM) 10K type strain sequencing project: providing services to taxonomists for standard genome sequencing and annotation.</title>
        <authorList>
            <consortium name="The Broad Institute Genomics Platform"/>
            <consortium name="The Broad Institute Genome Sequencing Center for Infectious Disease"/>
            <person name="Wu L."/>
            <person name="Ma J."/>
        </authorList>
    </citation>
    <scope>NUCLEOTIDE SEQUENCE [LARGE SCALE GENOMIC DNA]</scope>
    <source>
        <strain evidence="2">JCM 16704</strain>
    </source>
</reference>
<name>A0ABP7YSV6_9SPHI</name>
<dbReference type="EMBL" id="BAAAZI010000008">
    <property type="protein sequence ID" value="GAA4140755.1"/>
    <property type="molecule type" value="Genomic_DNA"/>
</dbReference>
<proteinExistence type="predicted"/>
<accession>A0ABP7YSV6</accession>
<evidence type="ECO:0000313" key="1">
    <source>
        <dbReference type="EMBL" id="GAA4140755.1"/>
    </source>
</evidence>
<keyword evidence="2" id="KW-1185">Reference proteome</keyword>
<protein>
    <submittedName>
        <fullName evidence="1">DUF2480 family protein</fullName>
    </submittedName>
</protein>
<dbReference type="RefSeq" id="WP_344674573.1">
    <property type="nucleotide sequence ID" value="NZ_BAAAZI010000008.1"/>
</dbReference>
<dbReference type="Proteomes" id="UP001500101">
    <property type="component" value="Unassembled WGS sequence"/>
</dbReference>
<organism evidence="1 2">
    <name type="scientific">Sphingobacterium kyonggiense</name>
    <dbReference type="NCBI Taxonomy" id="714075"/>
    <lineage>
        <taxon>Bacteria</taxon>
        <taxon>Pseudomonadati</taxon>
        <taxon>Bacteroidota</taxon>
        <taxon>Sphingobacteriia</taxon>
        <taxon>Sphingobacteriales</taxon>
        <taxon>Sphingobacteriaceae</taxon>
        <taxon>Sphingobacterium</taxon>
    </lineage>
</organism>
<evidence type="ECO:0000313" key="2">
    <source>
        <dbReference type="Proteomes" id="UP001500101"/>
    </source>
</evidence>
<sequence>MEQFVNKVEQLGLITLDPLEHQPIKKAKALDISQFLFAGLMLKEKEFKEQIKEFDWSIFQDEYVAVYCSTDAIVPSWAYMVIGNKLSSLAAGMAFMKPEEFDLMRWQHALESMDLKMYEDQKVVVRAHTAIDPSIYLLLTHLLKPVVKALYYGEAGLPKVIFK</sequence>
<dbReference type="Pfam" id="PF10652">
    <property type="entry name" value="DUF2480"/>
    <property type="match status" value="1"/>
</dbReference>
<gene>
    <name evidence="1" type="ORF">GCM10022216_20100</name>
</gene>
<comment type="caution">
    <text evidence="1">The sequence shown here is derived from an EMBL/GenBank/DDBJ whole genome shotgun (WGS) entry which is preliminary data.</text>
</comment>
<dbReference type="InterPro" id="IPR018914">
    <property type="entry name" value="DUF2480"/>
</dbReference>